<dbReference type="EMBL" id="ATMH01011526">
    <property type="protein sequence ID" value="EPY16095.1"/>
    <property type="molecule type" value="Genomic_DNA"/>
</dbReference>
<proteinExistence type="predicted"/>
<evidence type="ECO:0000313" key="3">
    <source>
        <dbReference type="Proteomes" id="UP000015354"/>
    </source>
</evidence>
<reference evidence="2 3" key="1">
    <citation type="journal article" date="2013" name="PLoS ONE">
        <title>Predicting the Proteins of Angomonas deanei, Strigomonas culicis and Their Respective Endosymbionts Reveals New Aspects of the Trypanosomatidae Family.</title>
        <authorList>
            <person name="Motta M.C."/>
            <person name="Martins A.C."/>
            <person name="de Souza S.S."/>
            <person name="Catta-Preta C.M."/>
            <person name="Silva R."/>
            <person name="Klein C.C."/>
            <person name="de Almeida L.G."/>
            <person name="de Lima Cunha O."/>
            <person name="Ciapina L.P."/>
            <person name="Brocchi M."/>
            <person name="Colabardini A.C."/>
            <person name="de Araujo Lima B."/>
            <person name="Machado C.R."/>
            <person name="de Almeida Soares C.M."/>
            <person name="Probst C.M."/>
            <person name="de Menezes C.B."/>
            <person name="Thompson C.E."/>
            <person name="Bartholomeu D.C."/>
            <person name="Gradia D.F."/>
            <person name="Pavoni D.P."/>
            <person name="Grisard E.C."/>
            <person name="Fantinatti-Garboggini F."/>
            <person name="Marchini F.K."/>
            <person name="Rodrigues-Luiz G.F."/>
            <person name="Wagner G."/>
            <person name="Goldman G.H."/>
            <person name="Fietto J.L."/>
            <person name="Elias M.C."/>
            <person name="Goldman M.H."/>
            <person name="Sagot M.F."/>
            <person name="Pereira M."/>
            <person name="Stoco P.H."/>
            <person name="de Mendonca-Neto R.P."/>
            <person name="Teixeira S.M."/>
            <person name="Maciel T.E."/>
            <person name="de Oliveira Mendes T.A."/>
            <person name="Urmenyi T.P."/>
            <person name="de Souza W."/>
            <person name="Schenkman S."/>
            <person name="de Vasconcelos A.T."/>
        </authorList>
    </citation>
    <scope>NUCLEOTIDE SEQUENCE [LARGE SCALE GENOMIC DNA]</scope>
</reference>
<organism evidence="2 3">
    <name type="scientific">Strigomonas culicis</name>
    <dbReference type="NCBI Taxonomy" id="28005"/>
    <lineage>
        <taxon>Eukaryota</taxon>
        <taxon>Discoba</taxon>
        <taxon>Euglenozoa</taxon>
        <taxon>Kinetoplastea</taxon>
        <taxon>Metakinetoplastina</taxon>
        <taxon>Trypanosomatida</taxon>
        <taxon>Trypanosomatidae</taxon>
        <taxon>Strigomonadinae</taxon>
        <taxon>Strigomonas</taxon>
    </lineage>
</organism>
<feature type="compositionally biased region" description="Polar residues" evidence="1">
    <location>
        <begin position="67"/>
        <end position="90"/>
    </location>
</feature>
<accession>S9V030</accession>
<dbReference type="Proteomes" id="UP000015354">
    <property type="component" value="Unassembled WGS sequence"/>
</dbReference>
<evidence type="ECO:0000313" key="2">
    <source>
        <dbReference type="EMBL" id="EPY16095.1"/>
    </source>
</evidence>
<comment type="caution">
    <text evidence="2">The sequence shown here is derived from an EMBL/GenBank/DDBJ whole genome shotgun (WGS) entry which is preliminary data.</text>
</comment>
<feature type="region of interest" description="Disordered" evidence="1">
    <location>
        <begin position="1"/>
        <end position="22"/>
    </location>
</feature>
<name>S9V030_9TRYP</name>
<feature type="region of interest" description="Disordered" evidence="1">
    <location>
        <begin position="50"/>
        <end position="113"/>
    </location>
</feature>
<protein>
    <submittedName>
        <fullName evidence="2">Uncharacterized protein</fullName>
    </submittedName>
</protein>
<gene>
    <name evidence="2" type="ORF">STCU_11557</name>
</gene>
<keyword evidence="3" id="KW-1185">Reference proteome</keyword>
<sequence>MNMNPTSNEQESHPMHTDVASAAATAAVKKGIKKEDIIKRIQRVLYEQRDDVGGGPGSIEAPLYTGVHSNTNSGNASDAVCSEQTSSNVDYYTPYSPGVYRPRGPRYAGAESE</sequence>
<evidence type="ECO:0000256" key="1">
    <source>
        <dbReference type="SAM" id="MobiDB-lite"/>
    </source>
</evidence>
<dbReference type="AlphaFoldDB" id="S9V030"/>